<comment type="caution">
    <text evidence="3">The sequence shown here is derived from an EMBL/GenBank/DDBJ whole genome shotgun (WGS) entry which is preliminary data.</text>
</comment>
<dbReference type="EMBL" id="JACOOU010000005">
    <property type="protein sequence ID" value="MBC5673190.1"/>
    <property type="molecule type" value="Genomic_DNA"/>
</dbReference>
<dbReference type="Proteomes" id="UP000654573">
    <property type="component" value="Unassembled WGS sequence"/>
</dbReference>
<feature type="transmembrane region" description="Helical" evidence="1">
    <location>
        <begin position="37"/>
        <end position="56"/>
    </location>
</feature>
<accession>A0ABR7FD87</accession>
<sequence>MMGWMVLVSGFFTDSICILLYFFLIRTWDGGRKEKSHTAVLGTAFFLAALSGLLFILKVPEFPILTVQVILAASAGAWIYGIRRKRALFLAVEYAMALSLWKFILCGAIGVILRMDTLPGRGTGGNLAADWIVCVLTGVLSFFLYKKREEEKSVRQILSRTAVAGLILTVTLTEQNILPIGEEEMLAPLIFAMVLLMGMLVYYTQRQYEREKELAELKSTQKELLERDYRRLNEIYAGNARLFHDFHNHMTILGQLLREGKTEEASAYLEDIQGPVKRIAKTVWTGDETMDYLINSKLMAAKEKQIHMEINIEFPRQTGIRSADLCAVLGNLLDNALEAAGQAEDDSRRSIWLTIRRINHMLVIKVQNTCEKQPVRENGEWMTTKEDKSLHGWGLKSAAAAVEKYNGTLLNRWENSVFTATAVMYYREQEEM</sequence>
<proteinExistence type="predicted"/>
<dbReference type="SUPFAM" id="SSF55874">
    <property type="entry name" value="ATPase domain of HSP90 chaperone/DNA topoisomerase II/histidine kinase"/>
    <property type="match status" value="1"/>
</dbReference>
<keyword evidence="1" id="KW-0472">Membrane</keyword>
<keyword evidence="1" id="KW-1133">Transmembrane helix</keyword>
<name>A0ABR7FD87_9FIRM</name>
<evidence type="ECO:0000313" key="4">
    <source>
        <dbReference type="Proteomes" id="UP000654573"/>
    </source>
</evidence>
<dbReference type="PANTHER" id="PTHR40448:SF1">
    <property type="entry name" value="TWO-COMPONENT SENSOR HISTIDINE KINASE"/>
    <property type="match status" value="1"/>
</dbReference>
<dbReference type="InterPro" id="IPR036890">
    <property type="entry name" value="HATPase_C_sf"/>
</dbReference>
<feature type="transmembrane region" description="Helical" evidence="1">
    <location>
        <begin position="157"/>
        <end position="173"/>
    </location>
</feature>
<dbReference type="Pfam" id="PF14501">
    <property type="entry name" value="HATPase_c_5"/>
    <property type="match status" value="1"/>
</dbReference>
<reference evidence="3 4" key="1">
    <citation type="submission" date="2020-08" db="EMBL/GenBank/DDBJ databases">
        <title>Genome public.</title>
        <authorList>
            <person name="Liu C."/>
            <person name="Sun Q."/>
        </authorList>
    </citation>
    <scope>NUCLEOTIDE SEQUENCE [LARGE SCALE GENOMIC DNA]</scope>
    <source>
        <strain evidence="3 4">NSJ-34</strain>
    </source>
</reference>
<keyword evidence="4" id="KW-1185">Reference proteome</keyword>
<feature type="transmembrane region" description="Helical" evidence="1">
    <location>
        <begin position="94"/>
        <end position="115"/>
    </location>
</feature>
<feature type="transmembrane region" description="Helical" evidence="1">
    <location>
        <begin position="127"/>
        <end position="145"/>
    </location>
</feature>
<feature type="transmembrane region" description="Helical" evidence="1">
    <location>
        <begin position="62"/>
        <end position="82"/>
    </location>
</feature>
<evidence type="ECO:0000259" key="2">
    <source>
        <dbReference type="Pfam" id="PF14501"/>
    </source>
</evidence>
<organism evidence="3 4">
    <name type="scientific">Blautia celeris</name>
    <dbReference type="NCBI Taxonomy" id="2763026"/>
    <lineage>
        <taxon>Bacteria</taxon>
        <taxon>Bacillati</taxon>
        <taxon>Bacillota</taxon>
        <taxon>Clostridia</taxon>
        <taxon>Lachnospirales</taxon>
        <taxon>Lachnospiraceae</taxon>
        <taxon>Blautia</taxon>
    </lineage>
</organism>
<feature type="domain" description="Sensor histidine kinase NatK-like C-terminal" evidence="2">
    <location>
        <begin position="322"/>
        <end position="420"/>
    </location>
</feature>
<protein>
    <submittedName>
        <fullName evidence="3">GHKL domain-containing protein</fullName>
    </submittedName>
</protein>
<evidence type="ECO:0000256" key="1">
    <source>
        <dbReference type="SAM" id="Phobius"/>
    </source>
</evidence>
<evidence type="ECO:0000313" key="3">
    <source>
        <dbReference type="EMBL" id="MBC5673190.1"/>
    </source>
</evidence>
<gene>
    <name evidence="3" type="ORF">H8S76_13120</name>
</gene>
<dbReference type="RefSeq" id="WP_103731738.1">
    <property type="nucleotide sequence ID" value="NZ_JACOOU010000005.1"/>
</dbReference>
<feature type="transmembrane region" description="Helical" evidence="1">
    <location>
        <begin position="185"/>
        <end position="203"/>
    </location>
</feature>
<dbReference type="CDD" id="cd16935">
    <property type="entry name" value="HATPase_AgrC-ComD-like"/>
    <property type="match status" value="1"/>
</dbReference>
<dbReference type="PANTHER" id="PTHR40448">
    <property type="entry name" value="TWO-COMPONENT SENSOR HISTIDINE KINASE"/>
    <property type="match status" value="1"/>
</dbReference>
<dbReference type="Gene3D" id="3.30.565.10">
    <property type="entry name" value="Histidine kinase-like ATPase, C-terminal domain"/>
    <property type="match status" value="1"/>
</dbReference>
<dbReference type="InterPro" id="IPR032834">
    <property type="entry name" value="NatK-like_C"/>
</dbReference>
<keyword evidence="1" id="KW-0812">Transmembrane</keyword>
<feature type="transmembrane region" description="Helical" evidence="1">
    <location>
        <begin position="6"/>
        <end position="25"/>
    </location>
</feature>